<sequence>MKIPILLERKHVLPNGCNQIYLNLNLHINTLKFSFENQNRFGLCMFETSTTEKIGYQLFNTGTVVEIIDFNSSFPSNKLELTIKGVQHFSIAEIFEEQKTLFAKIKLSFNNDQFVQLNNNEYNILAKNLKLFFKKNPSVSCLYKEKEWDNIKWICDRLIEILPLSPSDKQALIHNQNFEKVCNYLLQIMTVSH</sequence>
<feature type="domain" description="Lon N-terminal" evidence="1">
    <location>
        <begin position="28"/>
        <end position="190"/>
    </location>
</feature>
<organism evidence="2 3">
    <name type="scientific">Paraphotobacterium marinum</name>
    <dbReference type="NCBI Taxonomy" id="1755811"/>
    <lineage>
        <taxon>Bacteria</taxon>
        <taxon>Pseudomonadati</taxon>
        <taxon>Pseudomonadota</taxon>
        <taxon>Gammaproteobacteria</taxon>
        <taxon>Vibrionales</taxon>
        <taxon>Vibrionaceae</taxon>
        <taxon>Paraphotobacterium</taxon>
    </lineage>
</organism>
<evidence type="ECO:0000259" key="1">
    <source>
        <dbReference type="Pfam" id="PF02190"/>
    </source>
</evidence>
<reference evidence="2 3" key="1">
    <citation type="journal article" date="2016" name="Int. J. Syst. Evol. Microbiol.">
        <title>Paraphotobacterium marinum gen. nov., sp. nov., a member of the family Vibrionaceae, isolated from surface seawater.</title>
        <authorList>
            <person name="Huang Z."/>
            <person name="Dong C."/>
            <person name="Shao Z."/>
        </authorList>
    </citation>
    <scope>NUCLEOTIDE SEQUENCE [LARGE SCALE GENOMIC DNA]</scope>
    <source>
        <strain evidence="2 3">NSCS20N07D</strain>
    </source>
</reference>
<dbReference type="EMBL" id="CP022355">
    <property type="protein sequence ID" value="ASK77700.1"/>
    <property type="molecule type" value="Genomic_DNA"/>
</dbReference>
<proteinExistence type="predicted"/>
<keyword evidence="3" id="KW-1185">Reference proteome</keyword>
<protein>
    <recommendedName>
        <fullName evidence="1">Lon N-terminal domain-containing protein</fullName>
    </recommendedName>
</protein>
<evidence type="ECO:0000313" key="3">
    <source>
        <dbReference type="Proteomes" id="UP000242175"/>
    </source>
</evidence>
<evidence type="ECO:0000313" key="2">
    <source>
        <dbReference type="EMBL" id="ASK77700.1"/>
    </source>
</evidence>
<dbReference type="InterPro" id="IPR003111">
    <property type="entry name" value="Lon_prtase_N"/>
</dbReference>
<dbReference type="Pfam" id="PF02190">
    <property type="entry name" value="LON_substr_bdg"/>
    <property type="match status" value="1"/>
</dbReference>
<dbReference type="OrthoDB" id="8558970at2"/>
<accession>A0A220VBP1</accession>
<name>A0A220VBP1_9GAMM</name>
<dbReference type="InterPro" id="IPR046336">
    <property type="entry name" value="Lon_prtase_N_sf"/>
</dbReference>
<dbReference type="InterPro" id="IPR015947">
    <property type="entry name" value="PUA-like_sf"/>
</dbReference>
<dbReference type="Gene3D" id="2.30.130.40">
    <property type="entry name" value="LON domain-like"/>
    <property type="match status" value="1"/>
</dbReference>
<dbReference type="RefSeq" id="WP_089072610.1">
    <property type="nucleotide sequence ID" value="NZ_CBCSAM010000001.1"/>
</dbReference>
<dbReference type="Proteomes" id="UP000242175">
    <property type="component" value="Chromosome large"/>
</dbReference>
<dbReference type="KEGG" id="pmai:CF386_00645"/>
<dbReference type="SUPFAM" id="SSF88697">
    <property type="entry name" value="PUA domain-like"/>
    <property type="match status" value="1"/>
</dbReference>
<dbReference type="AlphaFoldDB" id="A0A220VBP1"/>
<gene>
    <name evidence="2" type="ORF">CF386_00645</name>
</gene>